<evidence type="ECO:0000259" key="8">
    <source>
        <dbReference type="Pfam" id="PF00365"/>
    </source>
</evidence>
<dbReference type="PANTHER" id="PTHR45770">
    <property type="entry name" value="ATP-DEPENDENT 6-PHOSPHOFRUCTOKINASE 1"/>
    <property type="match status" value="1"/>
</dbReference>
<dbReference type="InterPro" id="IPR022953">
    <property type="entry name" value="ATP_PFK"/>
</dbReference>
<feature type="chain" id="PRO_5038820761" description="Pyrophosphate--fructose 6-phosphate 1-phosphotransferase" evidence="7">
    <location>
        <begin position="25"/>
        <end position="412"/>
    </location>
</feature>
<feature type="binding site" evidence="6">
    <location>
        <begin position="328"/>
        <end position="331"/>
    </location>
    <ligand>
        <name>substrate</name>
    </ligand>
</feature>
<dbReference type="RefSeq" id="WP_193495288.1">
    <property type="nucleotide sequence ID" value="NZ_CP063169.1"/>
</dbReference>
<dbReference type="GO" id="GO:0003872">
    <property type="term" value="F:6-phosphofructokinase activity"/>
    <property type="evidence" value="ECO:0007669"/>
    <property type="project" value="UniProtKB-UniRule"/>
</dbReference>
<dbReference type="PIRSF" id="PIRSF036484">
    <property type="entry name" value="PPi-PFK_SMc01852"/>
    <property type="match status" value="1"/>
</dbReference>
<dbReference type="Proteomes" id="UP000593758">
    <property type="component" value="Chromosome"/>
</dbReference>
<evidence type="ECO:0000256" key="7">
    <source>
        <dbReference type="SAM" id="SignalP"/>
    </source>
</evidence>
<comment type="similarity">
    <text evidence="6">Belongs to the phosphofructokinase type A (PFKA) family. PPi-dependent PFK group II subfamily. Clade 'P' sub-subfamily.</text>
</comment>
<comment type="subunit">
    <text evidence="6">Homodimer or homotetramer.</text>
</comment>
<evidence type="ECO:0000256" key="6">
    <source>
        <dbReference type="HAMAP-Rule" id="MF_01977"/>
    </source>
</evidence>
<comment type="subcellular location">
    <subcellularLocation>
        <location evidence="6">Cytoplasm</location>
    </subcellularLocation>
</comment>
<dbReference type="GO" id="GO:0005737">
    <property type="term" value="C:cytoplasm"/>
    <property type="evidence" value="ECO:0007669"/>
    <property type="project" value="UniProtKB-SubCell"/>
</dbReference>
<comment type="pathway">
    <text evidence="6">Carbohydrate degradation; glycolysis; D-glyceraldehyde 3-phosphate and glycerone phosphate from D-glucose: step 3/4.</text>
</comment>
<sequence length="412" mass="44482">MSQNAPIRRIALLTAGGFAPCLSAAVAGLVRRYGDVLPDAEIIAYQYGYHGLLTGNYVVVDEAAREAIDVLDRFGGSPIGNSRVKLTNAKDLVKRGLVNEGEDPLQVAAERLRSDGVDVLHTIGGDDTNTTAADLAAYLEQNDYHLTVVGLPKTIDNDIVPIRQSLGATTAAQQASRFAQNIIGEHRSNPRMLIVHEVMGRHCGWLTAAAARDYRSWWQEQTWNPALGLTQERWDIHAVLLPELKIDLQAEATRLRAIMDEVGNVNIFLSEGAGVPEIVAELEAAGEEVKRDPFGHVMLDTINPGAWFAKQFAELIGAEKVMVQKSGYFSRSAPANEEDLALIRSMTDLAVDTAMAGESGVIGHDEENGDQLTAIAFPRIGGGKAFDVSAGWFVDLLAQIGQPLVPAETTGH</sequence>
<accession>A0A7M1SNM2</accession>
<keyword evidence="4 6" id="KW-0418">Kinase</keyword>
<comment type="activity regulation">
    <text evidence="6">Non-allosteric.</text>
</comment>
<dbReference type="AlphaFoldDB" id="A0A7M1SNM2"/>
<protein>
    <recommendedName>
        <fullName evidence="6">Pyrophosphate--fructose 6-phosphate 1-phosphotransferase</fullName>
        <ecNumber evidence="6">2.7.1.90</ecNumber>
    </recommendedName>
    <alternativeName>
        <fullName evidence="6">6-phosphofructokinase, pyrophosphate dependent</fullName>
    </alternativeName>
    <alternativeName>
        <fullName evidence="6">PPi-dependent phosphofructokinase</fullName>
        <shortName evidence="6">PPi-PFK</shortName>
    </alternativeName>
    <alternativeName>
        <fullName evidence="6">Pyrophosphate-dependent 6-phosphofructose-1-kinase</fullName>
    </alternativeName>
</protein>
<dbReference type="KEGG" id="halt:IM660_10435"/>
<gene>
    <name evidence="6" type="primary">pfp</name>
    <name evidence="9" type="ORF">IM660_10435</name>
</gene>
<dbReference type="Gene3D" id="3.40.50.450">
    <property type="match status" value="1"/>
</dbReference>
<feature type="binding site" evidence="6">
    <location>
        <position position="126"/>
    </location>
    <ligand>
        <name>Mg(2+)</name>
        <dbReference type="ChEBI" id="CHEBI:18420"/>
        <note>catalytic</note>
    </ligand>
</feature>
<feature type="binding site" evidence="6">
    <location>
        <begin position="154"/>
        <end position="156"/>
    </location>
    <ligand>
        <name>substrate</name>
    </ligand>
</feature>
<dbReference type="InterPro" id="IPR011405">
    <property type="entry name" value="PPi-PFK_SMc01852"/>
</dbReference>
<evidence type="ECO:0000313" key="9">
    <source>
        <dbReference type="EMBL" id="QOR69148.1"/>
    </source>
</evidence>
<keyword evidence="3 6" id="KW-0479">Metal-binding</keyword>
<dbReference type="Pfam" id="PF00365">
    <property type="entry name" value="PFK"/>
    <property type="match status" value="1"/>
</dbReference>
<dbReference type="GO" id="GO:0006002">
    <property type="term" value="P:fructose 6-phosphate metabolic process"/>
    <property type="evidence" value="ECO:0007669"/>
    <property type="project" value="InterPro"/>
</dbReference>
<keyword evidence="10" id="KW-1185">Reference proteome</keyword>
<feature type="binding site" evidence="6">
    <location>
        <position position="271"/>
    </location>
    <ligand>
        <name>substrate</name>
    </ligand>
</feature>
<feature type="active site" description="Proton acceptor" evidence="6">
    <location>
        <position position="156"/>
    </location>
</feature>
<dbReference type="GO" id="GO:0047334">
    <property type="term" value="F:diphosphate-fructose-6-phosphate 1-phosphotransferase activity"/>
    <property type="evidence" value="ECO:0007669"/>
    <property type="project" value="UniProtKB-EC"/>
</dbReference>
<evidence type="ECO:0000256" key="3">
    <source>
        <dbReference type="ARBA" id="ARBA00022723"/>
    </source>
</evidence>
<comment type="cofactor">
    <cofactor evidence="1 6">
        <name>Mg(2+)</name>
        <dbReference type="ChEBI" id="CHEBI:18420"/>
    </cofactor>
</comment>
<evidence type="ECO:0000313" key="10">
    <source>
        <dbReference type="Proteomes" id="UP000593758"/>
    </source>
</evidence>
<evidence type="ECO:0000256" key="4">
    <source>
        <dbReference type="ARBA" id="ARBA00022777"/>
    </source>
</evidence>
<keyword evidence="7" id="KW-0732">Signal</keyword>
<evidence type="ECO:0000256" key="1">
    <source>
        <dbReference type="ARBA" id="ARBA00001946"/>
    </source>
</evidence>
<organism evidence="9 10">
    <name type="scientific">Ruania alkalisoli</name>
    <dbReference type="NCBI Taxonomy" id="2779775"/>
    <lineage>
        <taxon>Bacteria</taxon>
        <taxon>Bacillati</taxon>
        <taxon>Actinomycetota</taxon>
        <taxon>Actinomycetes</taxon>
        <taxon>Micrococcales</taxon>
        <taxon>Ruaniaceae</taxon>
        <taxon>Ruania</taxon>
    </lineage>
</organism>
<dbReference type="HAMAP" id="MF_01977">
    <property type="entry name" value="Phosphofructokinase_II_P"/>
    <property type="match status" value="1"/>
</dbReference>
<feature type="signal peptide" evidence="7">
    <location>
        <begin position="1"/>
        <end position="24"/>
    </location>
</feature>
<dbReference type="GO" id="GO:0046872">
    <property type="term" value="F:metal ion binding"/>
    <property type="evidence" value="ECO:0007669"/>
    <property type="project" value="UniProtKB-KW"/>
</dbReference>
<dbReference type="SUPFAM" id="SSF53784">
    <property type="entry name" value="Phosphofructokinase"/>
    <property type="match status" value="1"/>
</dbReference>
<proteinExistence type="inferred from homology"/>
<dbReference type="InterPro" id="IPR035966">
    <property type="entry name" value="PKF_sf"/>
</dbReference>
<dbReference type="PRINTS" id="PR00476">
    <property type="entry name" value="PHFRCTKINASE"/>
</dbReference>
<keyword evidence="2 6" id="KW-0808">Transferase</keyword>
<keyword evidence="5 6" id="KW-0460">Magnesium</keyword>
<dbReference type="NCBIfam" id="NF005121">
    <property type="entry name" value="PRK06555.1"/>
    <property type="match status" value="1"/>
</dbReference>
<dbReference type="EMBL" id="CP063169">
    <property type="protein sequence ID" value="QOR69148.1"/>
    <property type="molecule type" value="Genomic_DNA"/>
</dbReference>
<keyword evidence="6" id="KW-0963">Cytoplasm</keyword>
<dbReference type="EC" id="2.7.1.90" evidence="6"/>
<evidence type="ECO:0000256" key="5">
    <source>
        <dbReference type="ARBA" id="ARBA00022842"/>
    </source>
</evidence>
<feature type="binding site" evidence="6">
    <location>
        <begin position="199"/>
        <end position="201"/>
    </location>
    <ligand>
        <name>substrate</name>
    </ligand>
</feature>
<feature type="domain" description="Phosphofructokinase" evidence="8">
    <location>
        <begin position="9"/>
        <end position="297"/>
    </location>
</feature>
<comment type="catalytic activity">
    <reaction evidence="6">
        <text>beta-D-fructose 6-phosphate + diphosphate = beta-D-fructose 1,6-bisphosphate + phosphate + H(+)</text>
        <dbReference type="Rhea" id="RHEA:13613"/>
        <dbReference type="ChEBI" id="CHEBI:15378"/>
        <dbReference type="ChEBI" id="CHEBI:32966"/>
        <dbReference type="ChEBI" id="CHEBI:33019"/>
        <dbReference type="ChEBI" id="CHEBI:43474"/>
        <dbReference type="ChEBI" id="CHEBI:57634"/>
        <dbReference type="EC" id="2.7.1.90"/>
    </reaction>
</comment>
<feature type="site" description="Important for catalytic activity; stabilizes the transition state when the phosphoryl donor is PPi" evidence="6">
    <location>
        <position position="153"/>
    </location>
</feature>
<keyword evidence="6" id="KW-0324">Glycolysis</keyword>
<feature type="site" description="Important for catalytic activity and substrate specificity; stabilizes the transition state when the phosphoryl donor is PPi; prevents ATP from binding by mimicking the alpha-phosphate group of ATP" evidence="6">
    <location>
        <position position="127"/>
    </location>
</feature>
<evidence type="ECO:0000256" key="2">
    <source>
        <dbReference type="ARBA" id="ARBA00022679"/>
    </source>
</evidence>
<comment type="function">
    <text evidence="6">Catalyzes the phosphorylation of D-fructose 6-phosphate, the first committing step of glycolysis. Uses inorganic phosphate (PPi) as phosphoryl donor instead of ATP like common ATP-dependent phosphofructokinases (ATP-PFKs), which renders the reaction reversible, and can thus function both in glycolysis and gluconeogenesis. Consistently, PPi-PFK can replace the enzymes of both the forward (ATP-PFK) and reverse (fructose-bisphosphatase (FBPase)) reactions.</text>
</comment>
<reference evidence="9 10" key="1">
    <citation type="submission" date="2020-10" db="EMBL/GenBank/DDBJ databases">
        <title>Haloactinobacterium sp. RN3S43, a bacterium isolated from saline soil.</title>
        <authorList>
            <person name="Sun J.-Q."/>
        </authorList>
    </citation>
    <scope>NUCLEOTIDE SEQUENCE [LARGE SCALE GENOMIC DNA]</scope>
    <source>
        <strain evidence="9 10">RN3S43</strain>
    </source>
</reference>
<feature type="binding site" evidence="6">
    <location>
        <position position="17"/>
    </location>
    <ligand>
        <name>diphosphate</name>
        <dbReference type="ChEBI" id="CHEBI:33019"/>
    </ligand>
</feature>
<name>A0A7M1SNM2_9MICO</name>
<dbReference type="InterPro" id="IPR050929">
    <property type="entry name" value="PFKA"/>
</dbReference>
<dbReference type="UniPathway" id="UPA00109">
    <property type="reaction ID" value="UER00182"/>
</dbReference>
<dbReference type="InterPro" id="IPR000023">
    <property type="entry name" value="Phosphofructokinase_dom"/>
</dbReference>